<keyword evidence="1" id="KW-0479">Metal-binding</keyword>
<feature type="non-terminal residue" evidence="7">
    <location>
        <position position="1"/>
    </location>
</feature>
<dbReference type="AlphaFoldDB" id="A0A966HRD1"/>
<keyword evidence="7" id="KW-0456">Lyase</keyword>
<dbReference type="SUPFAM" id="SSF46946">
    <property type="entry name" value="S13-like H2TH domain"/>
    <property type="match status" value="1"/>
</dbReference>
<evidence type="ECO:0000256" key="4">
    <source>
        <dbReference type="ARBA" id="ARBA00044632"/>
    </source>
</evidence>
<evidence type="ECO:0000256" key="1">
    <source>
        <dbReference type="ARBA" id="ARBA00022723"/>
    </source>
</evidence>
<dbReference type="InterPro" id="IPR010979">
    <property type="entry name" value="Ribosomal_uS13-like_H2TH"/>
</dbReference>
<accession>A0A966HRD1</accession>
<dbReference type="SMART" id="SM01232">
    <property type="entry name" value="H2TH"/>
    <property type="match status" value="1"/>
</dbReference>
<dbReference type="GO" id="GO:0034039">
    <property type="term" value="F:8-oxo-7,8-dihydroguanine DNA N-glycosylase activity"/>
    <property type="evidence" value="ECO:0007669"/>
    <property type="project" value="TreeGrafter"/>
</dbReference>
<comment type="caution">
    <text evidence="7">The sequence shown here is derived from an EMBL/GenBank/DDBJ whole genome shotgun (WGS) entry which is preliminary data.</text>
</comment>
<dbReference type="Pfam" id="PF06831">
    <property type="entry name" value="H2TH"/>
    <property type="match status" value="1"/>
</dbReference>
<dbReference type="GO" id="GO:0008270">
    <property type="term" value="F:zinc ion binding"/>
    <property type="evidence" value="ECO:0007669"/>
    <property type="project" value="UniProtKB-KW"/>
</dbReference>
<evidence type="ECO:0000313" key="7">
    <source>
        <dbReference type="EMBL" id="NCU50861.1"/>
    </source>
</evidence>
<dbReference type="PANTHER" id="PTHR22993">
    <property type="entry name" value="FORMAMIDOPYRIMIDINE-DNA GLYCOSYLASE"/>
    <property type="match status" value="1"/>
</dbReference>
<dbReference type="EMBL" id="RGMI01000202">
    <property type="protein sequence ID" value="NCU50861.1"/>
    <property type="molecule type" value="Genomic_DNA"/>
</dbReference>
<proteinExistence type="predicted"/>
<dbReference type="PROSITE" id="PS01242">
    <property type="entry name" value="ZF_FPG_1"/>
    <property type="match status" value="1"/>
</dbReference>
<gene>
    <name evidence="7" type="ORF">EBX29_03730</name>
</gene>
<comment type="catalytic activity">
    <reaction evidence="4">
        <text>2'-deoxyribonucleotide-(2'-deoxyribose 5'-phosphate)-2'-deoxyribonucleotide-DNA = a 3'-end 2'-deoxyribonucleotide-(2,3-dehydro-2,3-deoxyribose 5'-phosphate)-DNA + a 5'-end 5'-phospho-2'-deoxyribonucleoside-DNA + H(+)</text>
        <dbReference type="Rhea" id="RHEA:66592"/>
        <dbReference type="Rhea" id="RHEA-COMP:13180"/>
        <dbReference type="Rhea" id="RHEA-COMP:16897"/>
        <dbReference type="Rhea" id="RHEA-COMP:17067"/>
        <dbReference type="ChEBI" id="CHEBI:15378"/>
        <dbReference type="ChEBI" id="CHEBI:136412"/>
        <dbReference type="ChEBI" id="CHEBI:157695"/>
        <dbReference type="ChEBI" id="CHEBI:167181"/>
        <dbReference type="EC" id="4.2.99.18"/>
    </reaction>
</comment>
<organism evidence="7 8">
    <name type="scientific">Candidatus Fonsibacter lacus</name>
    <dbReference type="NCBI Taxonomy" id="2576439"/>
    <lineage>
        <taxon>Bacteria</taxon>
        <taxon>Pseudomonadati</taxon>
        <taxon>Pseudomonadota</taxon>
        <taxon>Alphaproteobacteria</taxon>
        <taxon>Candidatus Pelagibacterales</taxon>
        <taxon>Candidatus Pelagibacterales incertae sedis</taxon>
        <taxon>Candidatus Fonsibacter</taxon>
    </lineage>
</organism>
<keyword evidence="2 5" id="KW-0863">Zinc-finger</keyword>
<evidence type="ECO:0000256" key="5">
    <source>
        <dbReference type="PROSITE-ProRule" id="PRU00391"/>
    </source>
</evidence>
<dbReference type="GO" id="GO:0003684">
    <property type="term" value="F:damaged DNA binding"/>
    <property type="evidence" value="ECO:0007669"/>
    <property type="project" value="InterPro"/>
</dbReference>
<dbReference type="Proteomes" id="UP000699985">
    <property type="component" value="Unassembled WGS sequence"/>
</dbReference>
<dbReference type="InterPro" id="IPR015886">
    <property type="entry name" value="H2TH_FPG"/>
</dbReference>
<evidence type="ECO:0000313" key="8">
    <source>
        <dbReference type="Proteomes" id="UP000699985"/>
    </source>
</evidence>
<dbReference type="InterPro" id="IPR015887">
    <property type="entry name" value="DNA_glyclase_Znf_dom_DNA_BS"/>
</dbReference>
<dbReference type="InterPro" id="IPR000214">
    <property type="entry name" value="Znf_DNA_glyclase/AP_lyase"/>
</dbReference>
<feature type="domain" description="FPG-type" evidence="6">
    <location>
        <begin position="74"/>
        <end position="110"/>
    </location>
</feature>
<dbReference type="SUPFAM" id="SSF57716">
    <property type="entry name" value="Glucocorticoid receptor-like (DNA-binding domain)"/>
    <property type="match status" value="1"/>
</dbReference>
<evidence type="ECO:0000256" key="3">
    <source>
        <dbReference type="ARBA" id="ARBA00022833"/>
    </source>
</evidence>
<sequence length="110" mass="12167">RFISGIGNIYANEILFLAKIKPNKISAKLSLIDVGRLHSSIGKVLKRALKLGGSSIKDFKSSVGEKGRFQNEFKVYDREDLKCLRAGCSGLILRVVSQGRASFFCNECQN</sequence>
<name>A0A966HRD1_9PROT</name>
<reference evidence="7" key="1">
    <citation type="submission" date="2018-10" db="EMBL/GenBank/DDBJ databases">
        <title>Iterative Subtractive Binning of Freshwater Chronoseries Metagenomes Recovers Nearly Complete Genomes from over Four Hundred Novel Species.</title>
        <authorList>
            <person name="Rodriguez-R L.M."/>
            <person name="Tsementzi D."/>
            <person name="Luo C."/>
            <person name="Konstantinidis K.T."/>
        </authorList>
    </citation>
    <scope>NUCLEOTIDE SEQUENCE</scope>
    <source>
        <strain evidence="7">WB8_1A_003</strain>
    </source>
</reference>
<dbReference type="PANTHER" id="PTHR22993:SF9">
    <property type="entry name" value="FORMAMIDOPYRIMIDINE-DNA GLYCOSYLASE"/>
    <property type="match status" value="1"/>
</dbReference>
<keyword evidence="3" id="KW-0862">Zinc</keyword>
<protein>
    <submittedName>
        <fullName evidence="7">Bifunctional DNA-formamidopyrimidine glycosylase/DNA-(Apurinic or apyrimidinic site) lyase</fullName>
    </submittedName>
</protein>
<dbReference type="Gene3D" id="1.10.8.50">
    <property type="match status" value="1"/>
</dbReference>
<dbReference type="GO" id="GO:0006284">
    <property type="term" value="P:base-excision repair"/>
    <property type="evidence" value="ECO:0007669"/>
    <property type="project" value="InterPro"/>
</dbReference>
<dbReference type="PROSITE" id="PS51066">
    <property type="entry name" value="ZF_FPG_2"/>
    <property type="match status" value="1"/>
</dbReference>
<evidence type="ECO:0000256" key="2">
    <source>
        <dbReference type="ARBA" id="ARBA00022771"/>
    </source>
</evidence>
<dbReference type="GO" id="GO:0140078">
    <property type="term" value="F:class I DNA-(apurinic or apyrimidinic site) endonuclease activity"/>
    <property type="evidence" value="ECO:0007669"/>
    <property type="project" value="UniProtKB-EC"/>
</dbReference>
<evidence type="ECO:0000259" key="6">
    <source>
        <dbReference type="PROSITE" id="PS51066"/>
    </source>
</evidence>